<comment type="caution">
    <text evidence="1">The sequence shown here is derived from an EMBL/GenBank/DDBJ whole genome shotgun (WGS) entry which is preliminary data.</text>
</comment>
<dbReference type="Proteomes" id="UP001054821">
    <property type="component" value="Chromosome 3"/>
</dbReference>
<protein>
    <submittedName>
        <fullName evidence="1">Uncharacterized protein</fullName>
    </submittedName>
</protein>
<dbReference type="AlphaFoldDB" id="A0AAD4Z9X3"/>
<organism evidence="1 2">
    <name type="scientific">Prunus dulcis</name>
    <name type="common">Almond</name>
    <name type="synonym">Amygdalus dulcis</name>
    <dbReference type="NCBI Taxonomy" id="3755"/>
    <lineage>
        <taxon>Eukaryota</taxon>
        <taxon>Viridiplantae</taxon>
        <taxon>Streptophyta</taxon>
        <taxon>Embryophyta</taxon>
        <taxon>Tracheophyta</taxon>
        <taxon>Spermatophyta</taxon>
        <taxon>Magnoliopsida</taxon>
        <taxon>eudicotyledons</taxon>
        <taxon>Gunneridae</taxon>
        <taxon>Pentapetalae</taxon>
        <taxon>rosids</taxon>
        <taxon>fabids</taxon>
        <taxon>Rosales</taxon>
        <taxon>Rosaceae</taxon>
        <taxon>Amygdaloideae</taxon>
        <taxon>Amygdaleae</taxon>
        <taxon>Prunus</taxon>
    </lineage>
</organism>
<accession>A0AAD4Z9X3</accession>
<reference evidence="1 2" key="1">
    <citation type="journal article" date="2022" name="G3 (Bethesda)">
        <title>Whole-genome sequence and methylome profiling of the almond [Prunus dulcis (Mill.) D.A. Webb] cultivar 'Nonpareil'.</title>
        <authorList>
            <person name="D'Amico-Willman K.M."/>
            <person name="Ouma W.Z."/>
            <person name="Meulia T."/>
            <person name="Sideli G.M."/>
            <person name="Gradziel T.M."/>
            <person name="Fresnedo-Ramirez J."/>
        </authorList>
    </citation>
    <scope>NUCLEOTIDE SEQUENCE [LARGE SCALE GENOMIC DNA]</scope>
    <source>
        <strain evidence="1">Clone GOH B32 T37-40</strain>
    </source>
</reference>
<evidence type="ECO:0000313" key="1">
    <source>
        <dbReference type="EMBL" id="KAI5338320.1"/>
    </source>
</evidence>
<sequence>MDEWISFLKERTSQETRGKCQKFKEMRATQTLVHRTSRKSFACIEDELPQKSETPDAISRTDVWIYGYEKRKKNEDDDVEDPDLVKEVKKYKKEQGQQKCSIKDDAVVKVLGRRS</sequence>
<dbReference type="Pfam" id="PF03004">
    <property type="entry name" value="Transposase_24"/>
    <property type="match status" value="1"/>
</dbReference>
<gene>
    <name evidence="1" type="ORF">L3X38_017591</name>
</gene>
<dbReference type="EMBL" id="JAJFAZ020000003">
    <property type="protein sequence ID" value="KAI5338320.1"/>
    <property type="molecule type" value="Genomic_DNA"/>
</dbReference>
<keyword evidence="2" id="KW-1185">Reference proteome</keyword>
<evidence type="ECO:0000313" key="2">
    <source>
        <dbReference type="Proteomes" id="UP001054821"/>
    </source>
</evidence>
<proteinExistence type="predicted"/>
<name>A0AAD4Z9X3_PRUDU</name>
<dbReference type="InterPro" id="IPR004252">
    <property type="entry name" value="Probable_transposase_24"/>
</dbReference>